<dbReference type="AlphaFoldDB" id="A0A3M7SUM6"/>
<reference evidence="2 3" key="1">
    <citation type="journal article" date="2018" name="Sci. Rep.">
        <title>Genomic signatures of local adaptation to the degree of environmental predictability in rotifers.</title>
        <authorList>
            <person name="Franch-Gras L."/>
            <person name="Hahn C."/>
            <person name="Garcia-Roger E.M."/>
            <person name="Carmona M.J."/>
            <person name="Serra M."/>
            <person name="Gomez A."/>
        </authorList>
    </citation>
    <scope>NUCLEOTIDE SEQUENCE [LARGE SCALE GENOMIC DNA]</scope>
    <source>
        <strain evidence="2">HYR1</strain>
    </source>
</reference>
<keyword evidence="1" id="KW-0812">Transmembrane</keyword>
<gene>
    <name evidence="2" type="ORF">BpHYR1_051046</name>
</gene>
<organism evidence="2 3">
    <name type="scientific">Brachionus plicatilis</name>
    <name type="common">Marine rotifer</name>
    <name type="synonym">Brachionus muelleri</name>
    <dbReference type="NCBI Taxonomy" id="10195"/>
    <lineage>
        <taxon>Eukaryota</taxon>
        <taxon>Metazoa</taxon>
        <taxon>Spiralia</taxon>
        <taxon>Gnathifera</taxon>
        <taxon>Rotifera</taxon>
        <taxon>Eurotatoria</taxon>
        <taxon>Monogononta</taxon>
        <taxon>Pseudotrocha</taxon>
        <taxon>Ploima</taxon>
        <taxon>Brachionidae</taxon>
        <taxon>Brachionus</taxon>
    </lineage>
</organism>
<evidence type="ECO:0000313" key="2">
    <source>
        <dbReference type="EMBL" id="RNA39337.1"/>
    </source>
</evidence>
<evidence type="ECO:0000256" key="1">
    <source>
        <dbReference type="SAM" id="Phobius"/>
    </source>
</evidence>
<accession>A0A3M7SUM6</accession>
<keyword evidence="1" id="KW-1133">Transmembrane helix</keyword>
<name>A0A3M7SUM6_BRAPC</name>
<sequence>MRIAFNFLIGFNSFLLSFFSSIFMLRTKCQELKNGPLCLYPCSIKAVGRAQSGDMSVALDFLSSIRLKRPVY</sequence>
<dbReference type="EMBL" id="REGN01000759">
    <property type="protein sequence ID" value="RNA39337.1"/>
    <property type="molecule type" value="Genomic_DNA"/>
</dbReference>
<keyword evidence="1" id="KW-0472">Membrane</keyword>
<dbReference type="Proteomes" id="UP000276133">
    <property type="component" value="Unassembled WGS sequence"/>
</dbReference>
<keyword evidence="3" id="KW-1185">Reference proteome</keyword>
<protein>
    <submittedName>
        <fullName evidence="2">Uncharacterized protein</fullName>
    </submittedName>
</protein>
<feature type="transmembrane region" description="Helical" evidence="1">
    <location>
        <begin position="6"/>
        <end position="25"/>
    </location>
</feature>
<evidence type="ECO:0000313" key="3">
    <source>
        <dbReference type="Proteomes" id="UP000276133"/>
    </source>
</evidence>
<comment type="caution">
    <text evidence="2">The sequence shown here is derived from an EMBL/GenBank/DDBJ whole genome shotgun (WGS) entry which is preliminary data.</text>
</comment>
<proteinExistence type="predicted"/>